<keyword evidence="4" id="KW-1185">Reference proteome</keyword>
<feature type="region of interest" description="Disordered" evidence="1">
    <location>
        <begin position="31"/>
        <end position="53"/>
    </location>
</feature>
<feature type="signal peptide" evidence="2">
    <location>
        <begin position="1"/>
        <end position="32"/>
    </location>
</feature>
<evidence type="ECO:0000313" key="4">
    <source>
        <dbReference type="Proteomes" id="UP001220022"/>
    </source>
</evidence>
<proteinExistence type="predicted"/>
<reference evidence="3 4" key="1">
    <citation type="submission" date="2023-03" db="EMBL/GenBank/DDBJ databases">
        <title>Draft genome sequence of type strain Streptomyces ferralitis JCM 14344.</title>
        <authorList>
            <person name="Klaysubun C."/>
            <person name="Duangmal K."/>
        </authorList>
    </citation>
    <scope>NUCLEOTIDE SEQUENCE [LARGE SCALE GENOMIC DNA]</scope>
    <source>
        <strain evidence="3 4">JCM 14344</strain>
    </source>
</reference>
<sequence>MHLRSAPSRRALAVVAAAIVPLLGAAGAPASAAGWRDPHPAPPTDRAPACGSPADTGFPIRTRLYGGPDTYTPGGTARTFFLALRNTTAGDCRQVHPLVLLVDRDRQLTPHRIRLRYAPPGTGSWRAVPFETTDHAENIGLPGGQSGPGLTVPARRTVTMRLRLRFAPGTPPDRVVVSATTMQRRGGNGAWVGESNRYAFDIGRPRPMLAETGLRNPSRVRDTGSAAFAMLLVGAALMAGARRGAPWR</sequence>
<dbReference type="RefSeq" id="WP_275809526.1">
    <property type="nucleotide sequence ID" value="NZ_BAAANM010000011.1"/>
</dbReference>
<comment type="caution">
    <text evidence="3">The sequence shown here is derived from an EMBL/GenBank/DDBJ whole genome shotgun (WGS) entry which is preliminary data.</text>
</comment>
<organism evidence="3 4">
    <name type="scientific">Streptantibioticus ferralitis</name>
    <dbReference type="NCBI Taxonomy" id="236510"/>
    <lineage>
        <taxon>Bacteria</taxon>
        <taxon>Bacillati</taxon>
        <taxon>Actinomycetota</taxon>
        <taxon>Actinomycetes</taxon>
        <taxon>Kitasatosporales</taxon>
        <taxon>Streptomycetaceae</taxon>
        <taxon>Streptantibioticus</taxon>
    </lineage>
</organism>
<name>A0ABT5YUN5_9ACTN</name>
<feature type="chain" id="PRO_5046862649" evidence="2">
    <location>
        <begin position="33"/>
        <end position="248"/>
    </location>
</feature>
<dbReference type="Proteomes" id="UP001220022">
    <property type="component" value="Unassembled WGS sequence"/>
</dbReference>
<evidence type="ECO:0000256" key="2">
    <source>
        <dbReference type="SAM" id="SignalP"/>
    </source>
</evidence>
<keyword evidence="2" id="KW-0732">Signal</keyword>
<accession>A0ABT5YUN5</accession>
<protein>
    <submittedName>
        <fullName evidence="3">Uncharacterized protein</fullName>
    </submittedName>
</protein>
<gene>
    <name evidence="3" type="ORF">P2L57_06160</name>
</gene>
<dbReference type="EMBL" id="JARHTQ010000003">
    <property type="protein sequence ID" value="MDF2255322.1"/>
    <property type="molecule type" value="Genomic_DNA"/>
</dbReference>
<evidence type="ECO:0000313" key="3">
    <source>
        <dbReference type="EMBL" id="MDF2255322.1"/>
    </source>
</evidence>
<evidence type="ECO:0000256" key="1">
    <source>
        <dbReference type="SAM" id="MobiDB-lite"/>
    </source>
</evidence>